<feature type="region of interest" description="Disordered" evidence="1">
    <location>
        <begin position="1"/>
        <end position="40"/>
    </location>
</feature>
<sequence length="204" mass="23368">LPSPNGRKSIPELDDSSKKRKWEESQTEGILEKRSKPESTKSFFEEIELHRETPLPLEWQRCLDIQGRYTSIIQGPIREHQEIQGKAPEPPSPDHHMSLDLELNLPYDQSQRKRFANDHITKQNSGGSIRGFGDLFKDSSRDKESSGGLTRRPSWLASERDQEEMVATVCTRCHMLVMLCRSSPACPNCKFLHPPDQSSPKLFK</sequence>
<feature type="non-terminal residue" evidence="2">
    <location>
        <position position="204"/>
    </location>
</feature>
<name>A0A8T2YUX0_POPDE</name>
<evidence type="ECO:0000313" key="3">
    <source>
        <dbReference type="Proteomes" id="UP000807159"/>
    </source>
</evidence>
<dbReference type="EMBL" id="JACEGQ020000005">
    <property type="protein sequence ID" value="KAH8508786.1"/>
    <property type="molecule type" value="Genomic_DNA"/>
</dbReference>
<feature type="region of interest" description="Disordered" evidence="1">
    <location>
        <begin position="121"/>
        <end position="158"/>
    </location>
</feature>
<evidence type="ECO:0000256" key="1">
    <source>
        <dbReference type="SAM" id="MobiDB-lite"/>
    </source>
</evidence>
<dbReference type="InterPro" id="IPR051105">
    <property type="entry name" value="WWC/KIBRA_Hippo_Reg"/>
</dbReference>
<keyword evidence="3" id="KW-1185">Reference proteome</keyword>
<dbReference type="AlphaFoldDB" id="A0A8T2YUX0"/>
<reference evidence="2" key="1">
    <citation type="journal article" date="2021" name="J. Hered.">
        <title>Genome Assembly of Salicaceae Populus deltoides (Eastern Cottonwood) I-69 Based on Nanopore Sequencing and Hi-C Technologies.</title>
        <authorList>
            <person name="Bai S."/>
            <person name="Wu H."/>
            <person name="Zhang J."/>
            <person name="Pan Z."/>
            <person name="Zhao W."/>
            <person name="Li Z."/>
            <person name="Tong C."/>
        </authorList>
    </citation>
    <scope>NUCLEOTIDE SEQUENCE</scope>
    <source>
        <tissue evidence="2">Leaf</tissue>
    </source>
</reference>
<dbReference type="PANTHER" id="PTHR14791:SF42">
    <property type="entry name" value="F16L1.2 PROTEIN"/>
    <property type="match status" value="1"/>
</dbReference>
<accession>A0A8T2YUX0</accession>
<dbReference type="Proteomes" id="UP000807159">
    <property type="component" value="Chromosome 5"/>
</dbReference>
<gene>
    <name evidence="2" type="ORF">H0E87_010793</name>
</gene>
<feature type="compositionally biased region" description="Basic and acidic residues" evidence="1">
    <location>
        <begin position="135"/>
        <end position="145"/>
    </location>
</feature>
<feature type="compositionally biased region" description="Basic and acidic residues" evidence="1">
    <location>
        <begin position="9"/>
        <end position="40"/>
    </location>
</feature>
<dbReference type="PANTHER" id="PTHR14791">
    <property type="entry name" value="BOMB/KIRA PROTEINS"/>
    <property type="match status" value="1"/>
</dbReference>
<organism evidence="2 3">
    <name type="scientific">Populus deltoides</name>
    <name type="common">Eastern poplar</name>
    <name type="synonym">Eastern cottonwood</name>
    <dbReference type="NCBI Taxonomy" id="3696"/>
    <lineage>
        <taxon>Eukaryota</taxon>
        <taxon>Viridiplantae</taxon>
        <taxon>Streptophyta</taxon>
        <taxon>Embryophyta</taxon>
        <taxon>Tracheophyta</taxon>
        <taxon>Spermatophyta</taxon>
        <taxon>Magnoliopsida</taxon>
        <taxon>eudicotyledons</taxon>
        <taxon>Gunneridae</taxon>
        <taxon>Pentapetalae</taxon>
        <taxon>rosids</taxon>
        <taxon>fabids</taxon>
        <taxon>Malpighiales</taxon>
        <taxon>Salicaceae</taxon>
        <taxon>Saliceae</taxon>
        <taxon>Populus</taxon>
    </lineage>
</organism>
<comment type="caution">
    <text evidence="2">The sequence shown here is derived from an EMBL/GenBank/DDBJ whole genome shotgun (WGS) entry which is preliminary data.</text>
</comment>
<evidence type="ECO:0000313" key="2">
    <source>
        <dbReference type="EMBL" id="KAH8508786.1"/>
    </source>
</evidence>
<proteinExistence type="predicted"/>
<protein>
    <submittedName>
        <fullName evidence="2">Uncharacterized protein</fullName>
    </submittedName>
</protein>